<evidence type="ECO:0000256" key="1">
    <source>
        <dbReference type="ARBA" id="ARBA00006611"/>
    </source>
</evidence>
<dbReference type="Pfam" id="PF00437">
    <property type="entry name" value="T2SSE"/>
    <property type="match status" value="1"/>
</dbReference>
<dbReference type="RefSeq" id="WP_184479968.1">
    <property type="nucleotide sequence ID" value="NZ_JACHIV010000001.1"/>
</dbReference>
<dbReference type="CDD" id="cd01130">
    <property type="entry name" value="VirB11-like_ATPase"/>
    <property type="match status" value="1"/>
</dbReference>
<accession>A0A840NQB9</accession>
<dbReference type="GO" id="GO:0016887">
    <property type="term" value="F:ATP hydrolysis activity"/>
    <property type="evidence" value="ECO:0007669"/>
    <property type="project" value="InterPro"/>
</dbReference>
<dbReference type="PANTHER" id="PTHR30486">
    <property type="entry name" value="TWITCHING MOTILITY PROTEIN PILT"/>
    <property type="match status" value="1"/>
</dbReference>
<proteinExistence type="inferred from homology"/>
<comment type="caution">
    <text evidence="3">The sequence shown here is derived from an EMBL/GenBank/DDBJ whole genome shotgun (WGS) entry which is preliminary data.</text>
</comment>
<protein>
    <submittedName>
        <fullName evidence="3">Flp pilus assembly CpaF family ATPase</fullName>
    </submittedName>
</protein>
<dbReference type="AlphaFoldDB" id="A0A840NQB9"/>
<reference evidence="3 4" key="1">
    <citation type="submission" date="2020-08" db="EMBL/GenBank/DDBJ databases">
        <title>Sequencing the genomes of 1000 actinobacteria strains.</title>
        <authorList>
            <person name="Klenk H.-P."/>
        </authorList>
    </citation>
    <scope>NUCLEOTIDE SEQUENCE [LARGE SCALE GENOMIC DNA]</scope>
    <source>
        <strain evidence="3 4">DSM 45582</strain>
    </source>
</reference>
<feature type="domain" description="Bacterial type II secretion system protein E" evidence="2">
    <location>
        <begin position="151"/>
        <end position="372"/>
    </location>
</feature>
<keyword evidence="4" id="KW-1185">Reference proteome</keyword>
<dbReference type="InterPro" id="IPR050921">
    <property type="entry name" value="T4SS_GSP_E_ATPase"/>
</dbReference>
<gene>
    <name evidence="3" type="ORF">BJ969_003525</name>
</gene>
<dbReference type="InterPro" id="IPR027417">
    <property type="entry name" value="P-loop_NTPase"/>
</dbReference>
<comment type="similarity">
    <text evidence="1">Belongs to the GSP E family.</text>
</comment>
<evidence type="ECO:0000313" key="4">
    <source>
        <dbReference type="Proteomes" id="UP000580474"/>
    </source>
</evidence>
<dbReference type="InterPro" id="IPR001482">
    <property type="entry name" value="T2SS/T4SS_dom"/>
</dbReference>
<evidence type="ECO:0000259" key="2">
    <source>
        <dbReference type="Pfam" id="PF00437"/>
    </source>
</evidence>
<dbReference type="EMBL" id="JACHIV010000001">
    <property type="protein sequence ID" value="MBB5070437.1"/>
    <property type="molecule type" value="Genomic_DNA"/>
</dbReference>
<organism evidence="3 4">
    <name type="scientific">Saccharopolyspora gloriosae</name>
    <dbReference type="NCBI Taxonomy" id="455344"/>
    <lineage>
        <taxon>Bacteria</taxon>
        <taxon>Bacillati</taxon>
        <taxon>Actinomycetota</taxon>
        <taxon>Actinomycetes</taxon>
        <taxon>Pseudonocardiales</taxon>
        <taxon>Pseudonocardiaceae</taxon>
        <taxon>Saccharopolyspora</taxon>
    </lineage>
</organism>
<dbReference type="Gene3D" id="3.30.450.380">
    <property type="match status" value="1"/>
</dbReference>
<name>A0A840NQB9_9PSEU</name>
<evidence type="ECO:0000313" key="3">
    <source>
        <dbReference type="EMBL" id="MBB5070437.1"/>
    </source>
</evidence>
<dbReference type="Proteomes" id="UP000580474">
    <property type="component" value="Unassembled WGS sequence"/>
</dbReference>
<dbReference type="PANTHER" id="PTHR30486:SF6">
    <property type="entry name" value="TYPE IV PILUS RETRACTATION ATPASE PILT"/>
    <property type="match status" value="1"/>
</dbReference>
<dbReference type="SUPFAM" id="SSF52540">
    <property type="entry name" value="P-loop containing nucleoside triphosphate hydrolases"/>
    <property type="match status" value="1"/>
</dbReference>
<dbReference type="Gene3D" id="3.40.50.300">
    <property type="entry name" value="P-loop containing nucleotide triphosphate hydrolases"/>
    <property type="match status" value="1"/>
</dbReference>
<sequence length="447" mass="47729">MTTTSTLPWFDDGDPIPDPTSVEFVRGEVARRVEAGDLDEATVIHEELAMWAAHRVRRGLPELSHAAEKRLEEAVRGAVNGLGGLAPVLNRDRVENIHIHGCDHVLVECSDGTTARWPYSVAESDEALLELLGELFARLGHTSREFSPAHPIANMRIPFGGPLGSRVAAVREVCARPRVAIRRHRLAHATLEDLHTNGTVDNRLHEVLAAAVAAGLNVLVTGGPYAGKTTMLRALCQQIPAPEHVITIEDDYELGLHLDPHRHPLITAWEARTAGAEGTGEITLDDLLKQALRHSPSRVIVGEVRAGEITALLRALGNGAAGGMGTLHATSAAAVPDRIAALGQLADPPLPITAAHRWTASALDLIVHVTRHDTPRGRLRTIGEIVEVGPVGDADIPDLTPMFATPAGQDRAVPIGPPSPGLLDRLIHAGLDPDVFEPPVLIGGGRR</sequence>